<keyword evidence="4" id="KW-0378">Hydrolase</keyword>
<evidence type="ECO:0000256" key="7">
    <source>
        <dbReference type="PIRNR" id="PIRNR037125"/>
    </source>
</evidence>
<name>A0A9W8YH11_9PLEO</name>
<feature type="compositionally biased region" description="Polar residues" evidence="9">
    <location>
        <begin position="334"/>
        <end position="344"/>
    </location>
</feature>
<evidence type="ECO:0000259" key="11">
    <source>
        <dbReference type="Pfam" id="PF17146"/>
    </source>
</evidence>
<dbReference type="AlphaFoldDB" id="A0A9W8YH11"/>
<evidence type="ECO:0000256" key="5">
    <source>
        <dbReference type="ARBA" id="ARBA00022833"/>
    </source>
</evidence>
<evidence type="ECO:0000256" key="2">
    <source>
        <dbReference type="ARBA" id="ARBA00022722"/>
    </source>
</evidence>
<dbReference type="InterPro" id="IPR039907">
    <property type="entry name" value="NOB1"/>
</dbReference>
<dbReference type="Pfam" id="PF17146">
    <property type="entry name" value="PIN_6"/>
    <property type="match status" value="1"/>
</dbReference>
<proteinExistence type="inferred from homology"/>
<keyword evidence="5 7" id="KW-0862">Zinc</keyword>
<comment type="similarity">
    <text evidence="1 7">Belongs to the NOB1 family.</text>
</comment>
<dbReference type="Pfam" id="PF08772">
    <property type="entry name" value="Zn_ribbon_NOB1"/>
    <property type="match status" value="1"/>
</dbReference>
<feature type="binding site" evidence="8">
    <location>
        <position position="387"/>
    </location>
    <ligand>
        <name>Zn(2+)</name>
        <dbReference type="ChEBI" id="CHEBI:29105"/>
    </ligand>
</feature>
<feature type="domain" description="Nin one binding (NOB1) Zn-ribbon-like" evidence="10">
    <location>
        <begin position="377"/>
        <end position="448"/>
    </location>
</feature>
<protein>
    <recommendedName>
        <fullName evidence="7">20S-pre-rRNA D-site endonuclease NOB1</fullName>
    </recommendedName>
</protein>
<feature type="binding site" evidence="8">
    <location>
        <position position="390"/>
    </location>
    <ligand>
        <name>Zn(2+)</name>
        <dbReference type="ChEBI" id="CHEBI:29105"/>
    </ligand>
</feature>
<evidence type="ECO:0000313" key="12">
    <source>
        <dbReference type="EMBL" id="KAJ4377566.1"/>
    </source>
</evidence>
<evidence type="ECO:0000256" key="9">
    <source>
        <dbReference type="SAM" id="MobiDB-lite"/>
    </source>
</evidence>
<dbReference type="GO" id="GO:0030490">
    <property type="term" value="P:maturation of SSU-rRNA"/>
    <property type="evidence" value="ECO:0007669"/>
    <property type="project" value="TreeGrafter"/>
</dbReference>
<feature type="region of interest" description="Disordered" evidence="9">
    <location>
        <begin position="497"/>
        <end position="527"/>
    </location>
</feature>
<gene>
    <name evidence="12" type="primary">nob1</name>
    <name evidence="12" type="ORF">N0V83_000391</name>
</gene>
<comment type="function">
    <text evidence="7">Required for the synthesis of 40S ribosome subunits. Has a role in processing 20S pre-rRNA into the mature 18S rRNA, where it is required for cleavage at the 3' end of the mature 18S rRNA (D-site). Accompanies the 20S pre-rRNA from the nucleus to the cytoplasm.</text>
</comment>
<keyword evidence="12" id="KW-0255">Endonuclease</keyword>
<keyword evidence="2" id="KW-0540">Nuclease</keyword>
<evidence type="ECO:0000256" key="6">
    <source>
        <dbReference type="ARBA" id="ARBA00023242"/>
    </source>
</evidence>
<dbReference type="GO" id="GO:0005737">
    <property type="term" value="C:cytoplasm"/>
    <property type="evidence" value="ECO:0007669"/>
    <property type="project" value="UniProtKB-ARBA"/>
</dbReference>
<evidence type="ECO:0000256" key="1">
    <source>
        <dbReference type="ARBA" id="ARBA00005858"/>
    </source>
</evidence>
<organism evidence="12 13">
    <name type="scientific">Neocucurbitaria cava</name>
    <dbReference type="NCBI Taxonomy" id="798079"/>
    <lineage>
        <taxon>Eukaryota</taxon>
        <taxon>Fungi</taxon>
        <taxon>Dikarya</taxon>
        <taxon>Ascomycota</taxon>
        <taxon>Pezizomycotina</taxon>
        <taxon>Dothideomycetes</taxon>
        <taxon>Pleosporomycetidae</taxon>
        <taxon>Pleosporales</taxon>
        <taxon>Pleosporineae</taxon>
        <taxon>Cucurbitariaceae</taxon>
        <taxon>Neocucurbitaria</taxon>
    </lineage>
</organism>
<evidence type="ECO:0000256" key="8">
    <source>
        <dbReference type="PIRSR" id="PIRSR037125-1"/>
    </source>
</evidence>
<comment type="caution">
    <text evidence="12">The sequence shown here is derived from an EMBL/GenBank/DDBJ whole genome shotgun (WGS) entry which is preliminary data.</text>
</comment>
<dbReference type="PANTHER" id="PTHR12814:SF2">
    <property type="entry name" value="RNA-BINDING PROTEIN NOB1"/>
    <property type="match status" value="1"/>
</dbReference>
<feature type="region of interest" description="Disordered" evidence="9">
    <location>
        <begin position="231"/>
        <end position="251"/>
    </location>
</feature>
<keyword evidence="13" id="KW-1185">Reference proteome</keyword>
<dbReference type="SUPFAM" id="SSF144206">
    <property type="entry name" value="NOB1 zinc finger-like"/>
    <property type="match status" value="1"/>
</dbReference>
<dbReference type="Proteomes" id="UP001140560">
    <property type="component" value="Unassembled WGS sequence"/>
</dbReference>
<sequence length="527" mass="57469">MATTTPTQQKPVHSLILDTGPLIKNAVSISTIINSAEELYTTPAILSEIRDEATRSRVQTTLLPFLKIKNPNPASYDAVIAFSKKTGDYGVLSRQDLGILALAYEIYCERHGGSYGLREAPKQPVKRRADQVKKEAEVQVSAPEAAEPSEPTAAEEAWSQPRGKRAAKAKAVKPMQFKYAEKSAAETVEAQQQDEPTEEQGGIAVTQEQIEQASLSEPAATEDGNKDVHINQQKEELATQENAPDEQQAPPVEQNLVDAESTIAAANEVSKSTTAPTLNSAETVLDDMADLSISSPPYSTEQPTPPATDSSDSDSDGDWITPSNLPDHQAKDSGVQSSARTSAPQQLDVATMTIDFAMQNVLLQMNLKLLSTNMQRIKHLTSKVLRCHACFHIVKQMDKQFCPRCGQSTLQRVSCSTNAKGEFKVHLAKNYQWNKRGDKYSVPKPIAGTANGKWSGQGGGKGGWGRDLILAEDQKEYTKQIDQDKRSKTRDLMDEDYLPGILTGDRGRAGGRPKVGAGRNVNSKKRI</sequence>
<dbReference type="GO" id="GO:0004521">
    <property type="term" value="F:RNA endonuclease activity"/>
    <property type="evidence" value="ECO:0007669"/>
    <property type="project" value="UniProtKB-UniRule"/>
</dbReference>
<dbReference type="InterPro" id="IPR036283">
    <property type="entry name" value="NOB1_Zf-like_sf"/>
</dbReference>
<dbReference type="PANTHER" id="PTHR12814">
    <property type="entry name" value="RNA-BINDING PROTEIN NOB1"/>
    <property type="match status" value="1"/>
</dbReference>
<dbReference type="InterPro" id="IPR017117">
    <property type="entry name" value="Nob1_euk"/>
</dbReference>
<dbReference type="GO" id="GO:0005730">
    <property type="term" value="C:nucleolus"/>
    <property type="evidence" value="ECO:0007669"/>
    <property type="project" value="UniProtKB-SubCell"/>
</dbReference>
<comment type="subcellular location">
    <subcellularLocation>
        <location evidence="7">Nucleus</location>
        <location evidence="7">Nucleolus</location>
    </subcellularLocation>
</comment>
<feature type="compositionally biased region" description="Basic and acidic residues" evidence="9">
    <location>
        <begin position="127"/>
        <end position="137"/>
    </location>
</feature>
<dbReference type="GO" id="GO:0046872">
    <property type="term" value="F:metal ion binding"/>
    <property type="evidence" value="ECO:0007669"/>
    <property type="project" value="UniProtKB-UniRule"/>
</dbReference>
<dbReference type="GO" id="GO:0016787">
    <property type="term" value="F:hydrolase activity"/>
    <property type="evidence" value="ECO:0007669"/>
    <property type="project" value="UniProtKB-KW"/>
</dbReference>
<reference evidence="12" key="1">
    <citation type="submission" date="2022-10" db="EMBL/GenBank/DDBJ databases">
        <title>Tapping the CABI collections for fungal endophytes: first genome assemblies for Collariella, Neodidymelliopsis, Ascochyta clinopodiicola, Didymella pomorum, Didymosphaeria variabile, Neocosmospora piperis and Neocucurbitaria cava.</title>
        <authorList>
            <person name="Hill R."/>
        </authorList>
    </citation>
    <scope>NUCLEOTIDE SEQUENCE</scope>
    <source>
        <strain evidence="12">IMI 356814</strain>
    </source>
</reference>
<keyword evidence="3 7" id="KW-0479">Metal-binding</keyword>
<feature type="binding site" evidence="8">
    <location>
        <position position="405"/>
    </location>
    <ligand>
        <name>Zn(2+)</name>
        <dbReference type="ChEBI" id="CHEBI:29105"/>
    </ligand>
</feature>
<evidence type="ECO:0000313" key="13">
    <source>
        <dbReference type="Proteomes" id="UP001140560"/>
    </source>
</evidence>
<dbReference type="OrthoDB" id="446759at2759"/>
<dbReference type="CDD" id="cd09876">
    <property type="entry name" value="PIN_Nob1-like"/>
    <property type="match status" value="1"/>
</dbReference>
<feature type="domain" description="Ribonuclease PIN" evidence="11">
    <location>
        <begin position="15"/>
        <end position="106"/>
    </location>
</feature>
<dbReference type="InterPro" id="IPR033411">
    <property type="entry name" value="Ribonuclease_PIN"/>
</dbReference>
<feature type="region of interest" description="Disordered" evidence="9">
    <location>
        <begin position="291"/>
        <end position="344"/>
    </location>
</feature>
<feature type="compositionally biased region" description="Polar residues" evidence="9">
    <location>
        <begin position="292"/>
        <end position="302"/>
    </location>
</feature>
<accession>A0A9W8YH11</accession>
<evidence type="ECO:0000256" key="4">
    <source>
        <dbReference type="ARBA" id="ARBA00022801"/>
    </source>
</evidence>
<dbReference type="Gene3D" id="6.20.210.10">
    <property type="entry name" value="Nin one binding (NOB1), Zn-ribbon-like"/>
    <property type="match status" value="1"/>
</dbReference>
<dbReference type="EMBL" id="JAPEUY010000001">
    <property type="protein sequence ID" value="KAJ4377566.1"/>
    <property type="molecule type" value="Genomic_DNA"/>
</dbReference>
<evidence type="ECO:0000256" key="3">
    <source>
        <dbReference type="ARBA" id="ARBA00022723"/>
    </source>
</evidence>
<dbReference type="GO" id="GO:0030688">
    <property type="term" value="C:preribosome, small subunit precursor"/>
    <property type="evidence" value="ECO:0007669"/>
    <property type="project" value="TreeGrafter"/>
</dbReference>
<keyword evidence="6 7" id="KW-0539">Nucleus</keyword>
<dbReference type="PIRSF" id="PIRSF037125">
    <property type="entry name" value="D-site_20S_pre-rRNA_nuclease"/>
    <property type="match status" value="1"/>
</dbReference>
<dbReference type="FunFam" id="3.40.50.1010:FF:000020">
    <property type="entry name" value="20S-pre-rRNA D-site endonuclease NOB1"/>
    <property type="match status" value="1"/>
</dbReference>
<evidence type="ECO:0000259" key="10">
    <source>
        <dbReference type="Pfam" id="PF08772"/>
    </source>
</evidence>
<dbReference type="Gene3D" id="3.40.50.1010">
    <property type="entry name" value="5'-nuclease"/>
    <property type="match status" value="1"/>
</dbReference>
<feature type="region of interest" description="Disordered" evidence="9">
    <location>
        <begin position="117"/>
        <end position="170"/>
    </location>
</feature>
<feature type="binding site" evidence="8">
    <location>
        <position position="402"/>
    </location>
    <ligand>
        <name>Zn(2+)</name>
        <dbReference type="ChEBI" id="CHEBI:29105"/>
    </ligand>
</feature>
<dbReference type="InterPro" id="IPR014881">
    <property type="entry name" value="NOB1_Zn-bd"/>
</dbReference>
<feature type="compositionally biased region" description="Low complexity" evidence="9">
    <location>
        <begin position="141"/>
        <end position="157"/>
    </location>
</feature>